<organism evidence="1 2">
    <name type="scientific">Roseburia intestinalis</name>
    <dbReference type="NCBI Taxonomy" id="166486"/>
    <lineage>
        <taxon>Bacteria</taxon>
        <taxon>Bacillati</taxon>
        <taxon>Bacillota</taxon>
        <taxon>Clostridia</taxon>
        <taxon>Lachnospirales</taxon>
        <taxon>Lachnospiraceae</taxon>
        <taxon>Roseburia</taxon>
    </lineage>
</organism>
<dbReference type="Pfam" id="PF09035">
    <property type="entry name" value="Tn916-Xis"/>
    <property type="match status" value="1"/>
</dbReference>
<dbReference type="InterPro" id="IPR015122">
    <property type="entry name" value="Tn916-Xis"/>
</dbReference>
<accession>A0A173VTS3</accession>
<dbReference type="EMBL" id="CYXZ01000034">
    <property type="protein sequence ID" value="CUN29567.1"/>
    <property type="molecule type" value="Genomic_DNA"/>
</dbReference>
<protein>
    <submittedName>
        <fullName evidence="1">Excisionase from transposon Tn916</fullName>
    </submittedName>
</protein>
<dbReference type="STRING" id="166486.ERS852572_03362"/>
<dbReference type="PaxDb" id="166486-ERS852572_03362"/>
<dbReference type="InterPro" id="IPR038148">
    <property type="entry name" value="Tn1545/Tn916_Xis"/>
</dbReference>
<dbReference type="AlphaFoldDB" id="A0A173VTS3"/>
<evidence type="ECO:0000313" key="1">
    <source>
        <dbReference type="EMBL" id="CUN29567.1"/>
    </source>
</evidence>
<dbReference type="Proteomes" id="UP000095350">
    <property type="component" value="Unassembled WGS sequence"/>
</dbReference>
<name>A0A173VTS3_9FIRM</name>
<sequence length="69" mass="8057">MKIEKDYLMASEKYNLTIKEAVQYFNIGEKNLRKLVANNPTADYILMVGNKILIKRKIFEQFIDETGSI</sequence>
<reference evidence="1 2" key="1">
    <citation type="submission" date="2015-09" db="EMBL/GenBank/DDBJ databases">
        <authorList>
            <consortium name="Pathogen Informatics"/>
        </authorList>
    </citation>
    <scope>NUCLEOTIDE SEQUENCE [LARGE SCALE GENOMIC DNA]</scope>
    <source>
        <strain evidence="1 2">2789STDY5834960</strain>
    </source>
</reference>
<evidence type="ECO:0000313" key="2">
    <source>
        <dbReference type="Proteomes" id="UP000095350"/>
    </source>
</evidence>
<gene>
    <name evidence="1" type="ORF">ERS852572_03362</name>
</gene>
<dbReference type="Gene3D" id="3.90.105.50">
    <property type="match status" value="1"/>
</dbReference>
<proteinExistence type="predicted"/>